<comment type="caution">
    <text evidence="1">The sequence shown here is derived from an EMBL/GenBank/DDBJ whole genome shotgun (WGS) entry which is preliminary data.</text>
</comment>
<dbReference type="EMBL" id="JBHLVO010000009">
    <property type="protein sequence ID" value="MFC0272257.1"/>
    <property type="molecule type" value="Genomic_DNA"/>
</dbReference>
<name>A0ABV6GEZ9_9BACI</name>
<evidence type="ECO:0000313" key="1">
    <source>
        <dbReference type="EMBL" id="MFC0272257.1"/>
    </source>
</evidence>
<sequence length="76" mass="8937">MSIRKEDLYLLVDLVNDNNNKLVYDLIKVVIEKDHDKEIVVEADNSPITEREKKILKQAEIDIENDDLVDWDDLRA</sequence>
<keyword evidence="2" id="KW-1185">Reference proteome</keyword>
<organism evidence="1 2">
    <name type="scientific">Metabacillus herbersteinensis</name>
    <dbReference type="NCBI Taxonomy" id="283816"/>
    <lineage>
        <taxon>Bacteria</taxon>
        <taxon>Bacillati</taxon>
        <taxon>Bacillota</taxon>
        <taxon>Bacilli</taxon>
        <taxon>Bacillales</taxon>
        <taxon>Bacillaceae</taxon>
        <taxon>Metabacillus</taxon>
    </lineage>
</organism>
<protein>
    <submittedName>
        <fullName evidence="1">Uncharacterized protein</fullName>
    </submittedName>
</protein>
<evidence type="ECO:0000313" key="2">
    <source>
        <dbReference type="Proteomes" id="UP001589854"/>
    </source>
</evidence>
<dbReference type="Proteomes" id="UP001589854">
    <property type="component" value="Unassembled WGS sequence"/>
</dbReference>
<accession>A0ABV6GEZ9</accession>
<dbReference type="RefSeq" id="WP_378934392.1">
    <property type="nucleotide sequence ID" value="NZ_JBHLVO010000009.1"/>
</dbReference>
<gene>
    <name evidence="1" type="ORF">ACFFIX_12505</name>
</gene>
<proteinExistence type="predicted"/>
<reference evidence="1 2" key="1">
    <citation type="submission" date="2024-09" db="EMBL/GenBank/DDBJ databases">
        <authorList>
            <person name="Sun Q."/>
            <person name="Mori K."/>
        </authorList>
    </citation>
    <scope>NUCLEOTIDE SEQUENCE [LARGE SCALE GENOMIC DNA]</scope>
    <source>
        <strain evidence="1 2">CCM 7228</strain>
    </source>
</reference>